<dbReference type="EMBL" id="RLII01000002">
    <property type="protein sequence ID" value="RXE60234.1"/>
    <property type="molecule type" value="Genomic_DNA"/>
</dbReference>
<accession>A0A4Q0I753</accession>
<dbReference type="RefSeq" id="WP_128705725.1">
    <property type="nucleotide sequence ID" value="NZ_RLII01000002.1"/>
</dbReference>
<keyword evidence="2" id="KW-0472">Membrane</keyword>
<feature type="transmembrane region" description="Helical" evidence="2">
    <location>
        <begin position="6"/>
        <end position="25"/>
    </location>
</feature>
<feature type="coiled-coil region" evidence="1">
    <location>
        <begin position="66"/>
        <end position="100"/>
    </location>
</feature>
<dbReference type="Proteomes" id="UP000289166">
    <property type="component" value="Unassembled WGS sequence"/>
</dbReference>
<protein>
    <submittedName>
        <fullName evidence="3">Uncharacterized protein</fullName>
    </submittedName>
</protein>
<dbReference type="AlphaFoldDB" id="A0A4Q0I753"/>
<organism evidence="3 4">
    <name type="scientific">Acetivibrio mesophilus</name>
    <dbReference type="NCBI Taxonomy" id="2487273"/>
    <lineage>
        <taxon>Bacteria</taxon>
        <taxon>Bacillati</taxon>
        <taxon>Bacillota</taxon>
        <taxon>Clostridia</taxon>
        <taxon>Eubacteriales</taxon>
        <taxon>Oscillospiraceae</taxon>
        <taxon>Acetivibrio</taxon>
    </lineage>
</organism>
<dbReference type="Pfam" id="PF19610">
    <property type="entry name" value="DUF6115"/>
    <property type="match status" value="1"/>
</dbReference>
<proteinExistence type="predicted"/>
<keyword evidence="4" id="KW-1185">Reference proteome</keyword>
<dbReference type="InterPro" id="IPR046118">
    <property type="entry name" value="DUF6115"/>
</dbReference>
<evidence type="ECO:0000313" key="3">
    <source>
        <dbReference type="EMBL" id="RXE60234.1"/>
    </source>
</evidence>
<evidence type="ECO:0000256" key="2">
    <source>
        <dbReference type="SAM" id="Phobius"/>
    </source>
</evidence>
<name>A0A4Q0I753_9FIRM</name>
<comment type="caution">
    <text evidence="3">The sequence shown here is derived from an EMBL/GenBank/DDBJ whole genome shotgun (WGS) entry which is preliminary data.</text>
</comment>
<evidence type="ECO:0000256" key="1">
    <source>
        <dbReference type="SAM" id="Coils"/>
    </source>
</evidence>
<sequence length="201" mass="22472">MAGFYVSMMFIGILLVLASLILIVFDKKKSIEADKRIDEKKEELSKIIADADLMVEELNKFSDYVISQVEQKNKETLALIKDAEERLEKLSKESTNVLIESRDESKASADKDRFVLNTGDSFVEGRSDLIIDSIKFEDQPASAAKPYQIKLQGITDEKVIPINSKHKEVLALAQKGLNETEIAKKLSIGKGEIQLILGVNK</sequence>
<keyword evidence="1" id="KW-0175">Coiled coil</keyword>
<gene>
    <name evidence="3" type="ORF">EFD62_03155</name>
</gene>
<dbReference type="OrthoDB" id="1954102at2"/>
<evidence type="ECO:0000313" key="4">
    <source>
        <dbReference type="Proteomes" id="UP000289166"/>
    </source>
</evidence>
<keyword evidence="2" id="KW-1133">Transmembrane helix</keyword>
<reference evidence="4" key="1">
    <citation type="submission" date="2018-11" db="EMBL/GenBank/DDBJ databases">
        <title>Genome sequencing of a novel mesophilic and cellulolytic organism within the genus Hungateiclostridium.</title>
        <authorList>
            <person name="Rettenmaier R."/>
            <person name="Liebl W."/>
            <person name="Zverlov V."/>
        </authorList>
    </citation>
    <scope>NUCLEOTIDE SEQUENCE [LARGE SCALE GENOMIC DNA]</scope>
    <source>
        <strain evidence="4">N2K1</strain>
    </source>
</reference>
<keyword evidence="2" id="KW-0812">Transmembrane</keyword>